<dbReference type="GO" id="GO:0004888">
    <property type="term" value="F:transmembrane signaling receptor activity"/>
    <property type="evidence" value="ECO:0007669"/>
    <property type="project" value="InterPro"/>
</dbReference>
<dbReference type="GO" id="GO:0007165">
    <property type="term" value="P:signal transduction"/>
    <property type="evidence" value="ECO:0007669"/>
    <property type="project" value="UniProtKB-KW"/>
</dbReference>
<dbReference type="PROSITE" id="PS50111">
    <property type="entry name" value="CHEMOTAXIS_TRANSDUC_2"/>
    <property type="match status" value="1"/>
</dbReference>
<dbReference type="PRINTS" id="PR00260">
    <property type="entry name" value="CHEMTRNSDUCR"/>
</dbReference>
<evidence type="ECO:0000256" key="1">
    <source>
        <dbReference type="ARBA" id="ARBA00023224"/>
    </source>
</evidence>
<dbReference type="RefSeq" id="WP_154519603.1">
    <property type="nucleotide sequence ID" value="NZ_VUMT01000014.1"/>
</dbReference>
<dbReference type="Pfam" id="PF00015">
    <property type="entry name" value="MCPsignal"/>
    <property type="match status" value="1"/>
</dbReference>
<comment type="similarity">
    <text evidence="2">Belongs to the methyl-accepting chemotaxis (MCP) protein family.</text>
</comment>
<accession>A0A6L5Y047</accession>
<organism evidence="5 6">
    <name type="scientific">Velocimicrobium porci</name>
    <dbReference type="NCBI Taxonomy" id="2606634"/>
    <lineage>
        <taxon>Bacteria</taxon>
        <taxon>Bacillati</taxon>
        <taxon>Bacillota</taxon>
        <taxon>Clostridia</taxon>
        <taxon>Lachnospirales</taxon>
        <taxon>Lachnospiraceae</taxon>
        <taxon>Velocimicrobium</taxon>
    </lineage>
</organism>
<evidence type="ECO:0000259" key="4">
    <source>
        <dbReference type="PROSITE" id="PS50111"/>
    </source>
</evidence>
<comment type="caution">
    <text evidence="5">The sequence shown here is derived from an EMBL/GenBank/DDBJ whole genome shotgun (WGS) entry which is preliminary data.</text>
</comment>
<evidence type="ECO:0000256" key="3">
    <source>
        <dbReference type="PROSITE-ProRule" id="PRU00284"/>
    </source>
</evidence>
<proteinExistence type="inferred from homology"/>
<dbReference type="Pfam" id="PF13682">
    <property type="entry name" value="CZB"/>
    <property type="match status" value="1"/>
</dbReference>
<evidence type="ECO:0000256" key="2">
    <source>
        <dbReference type="ARBA" id="ARBA00029447"/>
    </source>
</evidence>
<dbReference type="PANTHER" id="PTHR32089">
    <property type="entry name" value="METHYL-ACCEPTING CHEMOTAXIS PROTEIN MCPB"/>
    <property type="match status" value="1"/>
</dbReference>
<dbReference type="SUPFAM" id="SSF58104">
    <property type="entry name" value="Methyl-accepting chemotaxis protein (MCP) signaling domain"/>
    <property type="match status" value="1"/>
</dbReference>
<evidence type="ECO:0000313" key="5">
    <source>
        <dbReference type="EMBL" id="MSS64207.1"/>
    </source>
</evidence>
<name>A0A6L5Y047_9FIRM</name>
<dbReference type="GO" id="GO:0006935">
    <property type="term" value="P:chemotaxis"/>
    <property type="evidence" value="ECO:0007669"/>
    <property type="project" value="InterPro"/>
</dbReference>
<keyword evidence="6" id="KW-1185">Reference proteome</keyword>
<dbReference type="Gene3D" id="1.10.287.950">
    <property type="entry name" value="Methyl-accepting chemotaxis protein"/>
    <property type="match status" value="1"/>
</dbReference>
<feature type="domain" description="Methyl-accepting transducer" evidence="4">
    <location>
        <begin position="71"/>
        <end position="300"/>
    </location>
</feature>
<keyword evidence="1 3" id="KW-0807">Transducer</keyword>
<dbReference type="GO" id="GO:0016020">
    <property type="term" value="C:membrane"/>
    <property type="evidence" value="ECO:0007669"/>
    <property type="project" value="InterPro"/>
</dbReference>
<dbReference type="Gene3D" id="1.20.120.30">
    <property type="entry name" value="Aspartate receptor, ligand-binding domain"/>
    <property type="match status" value="1"/>
</dbReference>
<dbReference type="EMBL" id="VUMT01000014">
    <property type="protein sequence ID" value="MSS64207.1"/>
    <property type="molecule type" value="Genomic_DNA"/>
</dbReference>
<dbReference type="SMART" id="SM00283">
    <property type="entry name" value="MA"/>
    <property type="match status" value="1"/>
</dbReference>
<dbReference type="PANTHER" id="PTHR32089:SF112">
    <property type="entry name" value="LYSOZYME-LIKE PROTEIN-RELATED"/>
    <property type="match status" value="1"/>
</dbReference>
<gene>
    <name evidence="5" type="ORF">FYJ58_10010</name>
</gene>
<reference evidence="5 6" key="1">
    <citation type="submission" date="2019-08" db="EMBL/GenBank/DDBJ databases">
        <title>In-depth cultivation of the pig gut microbiome towards novel bacterial diversity and tailored functional studies.</title>
        <authorList>
            <person name="Wylensek D."/>
            <person name="Hitch T.C.A."/>
            <person name="Clavel T."/>
        </authorList>
    </citation>
    <scope>NUCLEOTIDE SEQUENCE [LARGE SCALE GENOMIC DNA]</scope>
    <source>
        <strain evidence="5 6">WCA-693-APC-MOT-I</strain>
    </source>
</reference>
<dbReference type="AlphaFoldDB" id="A0A6L5Y047"/>
<dbReference type="InterPro" id="IPR025991">
    <property type="entry name" value="Chemoreceptor_zinc-bind_dom"/>
</dbReference>
<dbReference type="Proteomes" id="UP000482209">
    <property type="component" value="Unassembled WGS sequence"/>
</dbReference>
<dbReference type="InterPro" id="IPR004089">
    <property type="entry name" value="MCPsignal_dom"/>
</dbReference>
<sequence length="482" mass="53674">MFLNVKGRSSANAITAISNLKPIDRNAISNPKVLAIYDRLVKGKTSYNKIVTETLSSVMQISALDLKLTERSEVLEEINRNLNEITGDITNVSDRTTEITDGVTKAHESLSSSILEISGNSMEILKKIEDSDNSLQQVARLSEEAKNDSDVMKADMATLLEIVEHMHEVITAINSISGQTNLLALNASIEAARAGEAGRGFAVVAEEIRQLAEETKKLTTNMTDFVDEVEEASNKSAESVDTTVESLNVITDSLQKVMTSNVENREMLQDINESIETVAATSEEIGSSMVEVSSQVGILNDKMQYLQEITSEVKEVGEQLSDLIKPISKIEEKLTDVTHQMGDMVSDRFYMLENSVFIENVNNAIQAHKNWLKLLKQIVDTKKLEAIQTNSKKCAFGHFYYSITPKNNEVLSVWKEIEEQHKKLHISGDIIKNSIKNGKYEQVEKQYNDTVLLSEGLIKDFKEMVAIVNKLDKNGINVFESC</sequence>
<protein>
    <submittedName>
        <fullName evidence="5">Chemotaxis protein</fullName>
    </submittedName>
</protein>
<dbReference type="InterPro" id="IPR004090">
    <property type="entry name" value="Chemotax_Me-accpt_rcpt"/>
</dbReference>
<evidence type="ECO:0000313" key="6">
    <source>
        <dbReference type="Proteomes" id="UP000482209"/>
    </source>
</evidence>